<evidence type="ECO:0000256" key="14">
    <source>
        <dbReference type="PIRNR" id="PIRNR000447"/>
    </source>
</evidence>
<dbReference type="CDD" id="cd00834">
    <property type="entry name" value="KAS_I_II"/>
    <property type="match status" value="1"/>
</dbReference>
<comment type="catalytic activity">
    <reaction evidence="13 14">
        <text>a fatty acyl-[ACP] + malonyl-[ACP] + H(+) = a 3-oxoacyl-[ACP] + holo-[ACP] + CO2</text>
        <dbReference type="Rhea" id="RHEA:22836"/>
        <dbReference type="Rhea" id="RHEA-COMP:9623"/>
        <dbReference type="Rhea" id="RHEA-COMP:9685"/>
        <dbReference type="Rhea" id="RHEA-COMP:9916"/>
        <dbReference type="Rhea" id="RHEA-COMP:14125"/>
        <dbReference type="ChEBI" id="CHEBI:15378"/>
        <dbReference type="ChEBI" id="CHEBI:16526"/>
        <dbReference type="ChEBI" id="CHEBI:64479"/>
        <dbReference type="ChEBI" id="CHEBI:78449"/>
        <dbReference type="ChEBI" id="CHEBI:78776"/>
        <dbReference type="ChEBI" id="CHEBI:138651"/>
    </reaction>
</comment>
<comment type="caution">
    <text evidence="18">The sequence shown here is derived from an EMBL/GenBank/DDBJ whole genome shotgun (WGS) entry which is preliminary data.</text>
</comment>
<protein>
    <recommendedName>
        <fullName evidence="4 14">3-oxoacyl-[acyl-carrier-protein] synthase 2</fullName>
        <ecNumber evidence="3 14">2.3.1.179</ecNumber>
    </recommendedName>
</protein>
<keyword evidence="8" id="KW-0443">Lipid metabolism</keyword>
<dbReference type="NCBIfam" id="NF005589">
    <property type="entry name" value="PRK07314.1"/>
    <property type="match status" value="1"/>
</dbReference>
<dbReference type="InterPro" id="IPR018201">
    <property type="entry name" value="Ketoacyl_synth_AS"/>
</dbReference>
<comment type="similarity">
    <text evidence="2 14 16">Belongs to the thiolase-like superfamily. Beta-ketoacyl-ACP synthases family.</text>
</comment>
<dbReference type="PANTHER" id="PTHR11712:SF336">
    <property type="entry name" value="3-OXOACYL-[ACYL-CARRIER-PROTEIN] SYNTHASE, MITOCHONDRIAL"/>
    <property type="match status" value="1"/>
</dbReference>
<feature type="domain" description="Ketosynthase family 3 (KS3)" evidence="17">
    <location>
        <begin position="1"/>
        <end position="408"/>
    </location>
</feature>
<gene>
    <name evidence="18" type="primary">fabF</name>
    <name evidence="18" type="ORF">IAB44_12225</name>
</gene>
<dbReference type="PROSITE" id="PS52004">
    <property type="entry name" value="KS3_2"/>
    <property type="match status" value="1"/>
</dbReference>
<proteinExistence type="inferred from homology"/>
<evidence type="ECO:0000256" key="8">
    <source>
        <dbReference type="ARBA" id="ARBA00023098"/>
    </source>
</evidence>
<evidence type="ECO:0000256" key="2">
    <source>
        <dbReference type="ARBA" id="ARBA00008467"/>
    </source>
</evidence>
<evidence type="ECO:0000256" key="4">
    <source>
        <dbReference type="ARBA" id="ARBA00014657"/>
    </source>
</evidence>
<name>A0A9D1EV38_9FIRM</name>
<keyword evidence="9 14" id="KW-0275">Fatty acid biosynthesis</keyword>
<feature type="active site" description="For beta-ketoacyl synthase activity" evidence="15">
    <location>
        <position position="162"/>
    </location>
</feature>
<dbReference type="SUPFAM" id="SSF53901">
    <property type="entry name" value="Thiolase-like"/>
    <property type="match status" value="2"/>
</dbReference>
<evidence type="ECO:0000256" key="10">
    <source>
        <dbReference type="ARBA" id="ARBA00023315"/>
    </source>
</evidence>
<evidence type="ECO:0000256" key="16">
    <source>
        <dbReference type="RuleBase" id="RU003694"/>
    </source>
</evidence>
<evidence type="ECO:0000256" key="12">
    <source>
        <dbReference type="ARBA" id="ARBA00047318"/>
    </source>
</evidence>
<dbReference type="Pfam" id="PF02801">
    <property type="entry name" value="Ketoacyl-synt_C"/>
    <property type="match status" value="1"/>
</dbReference>
<dbReference type="AlphaFoldDB" id="A0A9D1EV38"/>
<evidence type="ECO:0000256" key="3">
    <source>
        <dbReference type="ARBA" id="ARBA00012356"/>
    </source>
</evidence>
<comment type="function">
    <text evidence="11 14">Involved in the type II fatty acid elongation cycle. Catalyzes the elongation of a wide range of acyl-ACP by the addition of two carbons from malonyl-ACP to an acyl acceptor. Can efficiently catalyze the conversion of palmitoleoyl-ACP (cis-hexadec-9-enoyl-ACP) to cis-vaccenoyl-ACP (cis-octadec-11-enoyl-ACP), an essential step in the thermal regulation of fatty acid composition.</text>
</comment>
<dbReference type="GO" id="GO:0004315">
    <property type="term" value="F:3-oxoacyl-[acyl-carrier-protein] synthase activity"/>
    <property type="evidence" value="ECO:0007669"/>
    <property type="project" value="UniProtKB-UniRule"/>
</dbReference>
<dbReference type="SMART" id="SM00825">
    <property type="entry name" value="PKS_KS"/>
    <property type="match status" value="1"/>
</dbReference>
<organism evidence="18 19">
    <name type="scientific">Candidatus Limivivens intestinipullorum</name>
    <dbReference type="NCBI Taxonomy" id="2840858"/>
    <lineage>
        <taxon>Bacteria</taxon>
        <taxon>Bacillati</taxon>
        <taxon>Bacillota</taxon>
        <taxon>Clostridia</taxon>
        <taxon>Lachnospirales</taxon>
        <taxon>Lachnospiraceae</taxon>
        <taxon>Lachnospiraceae incertae sedis</taxon>
        <taxon>Candidatus Limivivens</taxon>
    </lineage>
</organism>
<evidence type="ECO:0000313" key="18">
    <source>
        <dbReference type="EMBL" id="HIS32291.1"/>
    </source>
</evidence>
<evidence type="ECO:0000256" key="15">
    <source>
        <dbReference type="PIRSR" id="PIRSR000447-1"/>
    </source>
</evidence>
<evidence type="ECO:0000256" key="6">
    <source>
        <dbReference type="ARBA" id="ARBA00022679"/>
    </source>
</evidence>
<comment type="catalytic activity">
    <reaction evidence="12 14">
        <text>(9Z)-hexadecenoyl-[ACP] + malonyl-[ACP] + H(+) = 3-oxo-(11Z)-octadecenoyl-[ACP] + holo-[ACP] + CO2</text>
        <dbReference type="Rhea" id="RHEA:55040"/>
        <dbReference type="Rhea" id="RHEA-COMP:9623"/>
        <dbReference type="Rhea" id="RHEA-COMP:9685"/>
        <dbReference type="Rhea" id="RHEA-COMP:10800"/>
        <dbReference type="Rhea" id="RHEA-COMP:14074"/>
        <dbReference type="ChEBI" id="CHEBI:15378"/>
        <dbReference type="ChEBI" id="CHEBI:16526"/>
        <dbReference type="ChEBI" id="CHEBI:64479"/>
        <dbReference type="ChEBI" id="CHEBI:78449"/>
        <dbReference type="ChEBI" id="CHEBI:83989"/>
        <dbReference type="ChEBI" id="CHEBI:138538"/>
        <dbReference type="EC" id="2.3.1.179"/>
    </reaction>
</comment>
<dbReference type="GO" id="GO:0005829">
    <property type="term" value="C:cytosol"/>
    <property type="evidence" value="ECO:0007669"/>
    <property type="project" value="TreeGrafter"/>
</dbReference>
<dbReference type="EC" id="2.3.1.179" evidence="3 14"/>
<sequence length="413" mass="44153">MRRVVVTGMGAITPIGLDVESFWKSVKEKKTGFGPITKFDTTDYKVKLAAEVKGFQGKDYMDPKSARRMELFSQYAVAAAREALAQSGLNMEEEDPYRVGVSIGSGIGSLQVTEKEHEKILTKGPSRVNPLMVPLMISNMAAGNVSIMFGLKGKSINVVTACATGTNSIGEAMRSIQYGEADVMAAGGTEASICPLGVAGFTALTALSTSEDPARCSIPFDKDRSGFVMGEGAAVVILEELEHAKRRGATILAEVAGYGTSSDAYHITSPAEDGEGAAKAMENAIADAGIALEDVKYINAHGTSTHHNDLFETRAIKKLFGEHAYQMYINSTKSMVGHMLGAAGAIEFLTCVKELQEGYIHPTVGLRESEEELDLNYVKGEGVELPLEYALSNSLGFGGHNASILVKRYREDA</sequence>
<evidence type="ECO:0000259" key="17">
    <source>
        <dbReference type="PROSITE" id="PS52004"/>
    </source>
</evidence>
<dbReference type="Proteomes" id="UP000823935">
    <property type="component" value="Unassembled WGS sequence"/>
</dbReference>
<dbReference type="Pfam" id="PF00109">
    <property type="entry name" value="ketoacyl-synt"/>
    <property type="match status" value="1"/>
</dbReference>
<keyword evidence="10 14" id="KW-0012">Acyltransferase</keyword>
<dbReference type="InterPro" id="IPR020841">
    <property type="entry name" value="PKS_Beta-ketoAc_synthase_dom"/>
</dbReference>
<keyword evidence="5 14" id="KW-0444">Lipid biosynthesis</keyword>
<keyword evidence="7" id="KW-0276">Fatty acid metabolism</keyword>
<evidence type="ECO:0000256" key="5">
    <source>
        <dbReference type="ARBA" id="ARBA00022516"/>
    </source>
</evidence>
<dbReference type="NCBIfam" id="TIGR03150">
    <property type="entry name" value="fabF"/>
    <property type="match status" value="1"/>
</dbReference>
<reference evidence="18" key="1">
    <citation type="submission" date="2020-10" db="EMBL/GenBank/DDBJ databases">
        <authorList>
            <person name="Gilroy R."/>
        </authorList>
    </citation>
    <scope>NUCLEOTIDE SEQUENCE</scope>
    <source>
        <strain evidence="18">CHK190-19873</strain>
    </source>
</reference>
<evidence type="ECO:0000256" key="9">
    <source>
        <dbReference type="ARBA" id="ARBA00023160"/>
    </source>
</evidence>
<dbReference type="InterPro" id="IPR014031">
    <property type="entry name" value="Ketoacyl_synth_C"/>
</dbReference>
<dbReference type="PANTHER" id="PTHR11712">
    <property type="entry name" value="POLYKETIDE SYNTHASE-RELATED"/>
    <property type="match status" value="1"/>
</dbReference>
<evidence type="ECO:0000256" key="1">
    <source>
        <dbReference type="ARBA" id="ARBA00005194"/>
    </source>
</evidence>
<dbReference type="InterPro" id="IPR016039">
    <property type="entry name" value="Thiolase-like"/>
</dbReference>
<accession>A0A9D1EV38</accession>
<dbReference type="PIRSF" id="PIRSF000447">
    <property type="entry name" value="KAS_II"/>
    <property type="match status" value="1"/>
</dbReference>
<keyword evidence="6 14" id="KW-0808">Transferase</keyword>
<dbReference type="FunFam" id="3.40.47.10:FF:000009">
    <property type="entry name" value="3-oxoacyl-[acyl-carrier-protein] synthase 2"/>
    <property type="match status" value="1"/>
</dbReference>
<dbReference type="InterPro" id="IPR000794">
    <property type="entry name" value="Beta-ketoacyl_synthase"/>
</dbReference>
<dbReference type="GO" id="GO:0006633">
    <property type="term" value="P:fatty acid biosynthetic process"/>
    <property type="evidence" value="ECO:0007669"/>
    <property type="project" value="UniProtKB-UniRule"/>
</dbReference>
<evidence type="ECO:0000256" key="7">
    <source>
        <dbReference type="ARBA" id="ARBA00022832"/>
    </source>
</evidence>
<evidence type="ECO:0000256" key="13">
    <source>
        <dbReference type="ARBA" id="ARBA00047659"/>
    </source>
</evidence>
<reference evidence="18" key="2">
    <citation type="journal article" date="2021" name="PeerJ">
        <title>Extensive microbial diversity within the chicken gut microbiome revealed by metagenomics and culture.</title>
        <authorList>
            <person name="Gilroy R."/>
            <person name="Ravi A."/>
            <person name="Getino M."/>
            <person name="Pursley I."/>
            <person name="Horton D.L."/>
            <person name="Alikhan N.F."/>
            <person name="Baker D."/>
            <person name="Gharbi K."/>
            <person name="Hall N."/>
            <person name="Watson M."/>
            <person name="Adriaenssens E.M."/>
            <person name="Foster-Nyarko E."/>
            <person name="Jarju S."/>
            <person name="Secka A."/>
            <person name="Antonio M."/>
            <person name="Oren A."/>
            <person name="Chaudhuri R.R."/>
            <person name="La Ragione R."/>
            <person name="Hildebrand F."/>
            <person name="Pallen M.J."/>
        </authorList>
    </citation>
    <scope>NUCLEOTIDE SEQUENCE</scope>
    <source>
        <strain evidence="18">CHK190-19873</strain>
    </source>
</reference>
<dbReference type="InterPro" id="IPR017568">
    <property type="entry name" value="3-oxoacyl-ACP_synth-2"/>
</dbReference>
<dbReference type="Gene3D" id="3.40.47.10">
    <property type="match status" value="2"/>
</dbReference>
<dbReference type="EMBL" id="DVIQ01000073">
    <property type="protein sequence ID" value="HIS32291.1"/>
    <property type="molecule type" value="Genomic_DNA"/>
</dbReference>
<dbReference type="InterPro" id="IPR014030">
    <property type="entry name" value="Ketoacyl_synth_N"/>
</dbReference>
<comment type="pathway">
    <text evidence="1 14">Lipid metabolism; fatty acid biosynthesis.</text>
</comment>
<evidence type="ECO:0000256" key="11">
    <source>
        <dbReference type="ARBA" id="ARBA00024006"/>
    </source>
</evidence>
<dbReference type="PROSITE" id="PS00606">
    <property type="entry name" value="KS3_1"/>
    <property type="match status" value="1"/>
</dbReference>
<evidence type="ECO:0000313" key="19">
    <source>
        <dbReference type="Proteomes" id="UP000823935"/>
    </source>
</evidence>